<dbReference type="PANTHER" id="PTHR43133:SF8">
    <property type="entry name" value="RNA POLYMERASE SIGMA FACTOR HI_1459-RELATED"/>
    <property type="match status" value="1"/>
</dbReference>
<organism evidence="8 9">
    <name type="scientific">Candidatus Faecivivens stercoripullorum</name>
    <dbReference type="NCBI Taxonomy" id="2840805"/>
    <lineage>
        <taxon>Bacteria</taxon>
        <taxon>Bacillati</taxon>
        <taxon>Bacillota</taxon>
        <taxon>Clostridia</taxon>
        <taxon>Eubacteriales</taxon>
        <taxon>Oscillospiraceae</taxon>
        <taxon>Oscillospiraceae incertae sedis</taxon>
        <taxon>Candidatus Faecivivens</taxon>
    </lineage>
</organism>
<accession>A0A9D1H8C5</accession>
<evidence type="ECO:0000313" key="9">
    <source>
        <dbReference type="Proteomes" id="UP000824160"/>
    </source>
</evidence>
<dbReference type="GO" id="GO:0016987">
    <property type="term" value="F:sigma factor activity"/>
    <property type="evidence" value="ECO:0007669"/>
    <property type="project" value="UniProtKB-KW"/>
</dbReference>
<dbReference type="InterPro" id="IPR014284">
    <property type="entry name" value="RNA_pol_sigma-70_dom"/>
</dbReference>
<dbReference type="InterPro" id="IPR039425">
    <property type="entry name" value="RNA_pol_sigma-70-like"/>
</dbReference>
<evidence type="ECO:0000256" key="2">
    <source>
        <dbReference type="ARBA" id="ARBA00023015"/>
    </source>
</evidence>
<dbReference type="InterPro" id="IPR007627">
    <property type="entry name" value="RNA_pol_sigma70_r2"/>
</dbReference>
<reference evidence="8" key="2">
    <citation type="journal article" date="2021" name="PeerJ">
        <title>Extensive microbial diversity within the chicken gut microbiome revealed by metagenomics and culture.</title>
        <authorList>
            <person name="Gilroy R."/>
            <person name="Ravi A."/>
            <person name="Getino M."/>
            <person name="Pursley I."/>
            <person name="Horton D.L."/>
            <person name="Alikhan N.F."/>
            <person name="Baker D."/>
            <person name="Gharbi K."/>
            <person name="Hall N."/>
            <person name="Watson M."/>
            <person name="Adriaenssens E.M."/>
            <person name="Foster-Nyarko E."/>
            <person name="Jarju S."/>
            <person name="Secka A."/>
            <person name="Antonio M."/>
            <person name="Oren A."/>
            <person name="Chaudhuri R.R."/>
            <person name="La Ragione R."/>
            <person name="Hildebrand F."/>
            <person name="Pallen M.J."/>
        </authorList>
    </citation>
    <scope>NUCLEOTIDE SEQUENCE</scope>
    <source>
        <strain evidence="8">ChiBcec7-5410</strain>
    </source>
</reference>
<dbReference type="InterPro" id="IPR036388">
    <property type="entry name" value="WH-like_DNA-bd_sf"/>
</dbReference>
<feature type="domain" description="RNA polymerase sigma factor 70 region 4 type 2" evidence="7">
    <location>
        <begin position="118"/>
        <end position="169"/>
    </location>
</feature>
<dbReference type="NCBIfam" id="TIGR02937">
    <property type="entry name" value="sigma70-ECF"/>
    <property type="match status" value="1"/>
</dbReference>
<keyword evidence="2" id="KW-0805">Transcription regulation</keyword>
<reference evidence="8" key="1">
    <citation type="submission" date="2020-10" db="EMBL/GenBank/DDBJ databases">
        <authorList>
            <person name="Gilroy R."/>
        </authorList>
    </citation>
    <scope>NUCLEOTIDE SEQUENCE</scope>
    <source>
        <strain evidence="8">ChiBcec7-5410</strain>
    </source>
</reference>
<evidence type="ECO:0000256" key="5">
    <source>
        <dbReference type="ARBA" id="ARBA00023163"/>
    </source>
</evidence>
<protein>
    <submittedName>
        <fullName evidence="8">Sigma-70 family RNA polymerase sigma factor</fullName>
    </submittedName>
</protein>
<sequence length="190" mass="21805">MPETGIEDVVLLHQLVTEPERGIRALQQRYGSLIYRIVCRVLPEYPQDAEEVAADVLVKTWENAASLLEDNRPLTPWLIVTARNRAIDRRRKIAKPTAELSELIDILPEKLASDGEELIGALVAQMEQPDREIFLRRYYRMETAREIGEALGINEHTVNVRLSRGRARLKKEYLKQMGRGSRDYAKQNGI</sequence>
<keyword evidence="3" id="KW-0731">Sigma factor</keyword>
<dbReference type="Gene3D" id="1.10.10.10">
    <property type="entry name" value="Winged helix-like DNA-binding domain superfamily/Winged helix DNA-binding domain"/>
    <property type="match status" value="1"/>
</dbReference>
<proteinExistence type="inferred from homology"/>
<evidence type="ECO:0000259" key="7">
    <source>
        <dbReference type="Pfam" id="PF08281"/>
    </source>
</evidence>
<evidence type="ECO:0000313" key="8">
    <source>
        <dbReference type="EMBL" id="HIT94897.1"/>
    </source>
</evidence>
<dbReference type="InterPro" id="IPR013325">
    <property type="entry name" value="RNA_pol_sigma_r2"/>
</dbReference>
<gene>
    <name evidence="8" type="ORF">IAC43_06895</name>
</gene>
<dbReference type="PANTHER" id="PTHR43133">
    <property type="entry name" value="RNA POLYMERASE ECF-TYPE SIGMA FACTO"/>
    <property type="match status" value="1"/>
</dbReference>
<keyword evidence="4" id="KW-0238">DNA-binding</keyword>
<dbReference type="Pfam" id="PF04542">
    <property type="entry name" value="Sigma70_r2"/>
    <property type="match status" value="1"/>
</dbReference>
<dbReference type="InterPro" id="IPR013324">
    <property type="entry name" value="RNA_pol_sigma_r3/r4-like"/>
</dbReference>
<dbReference type="Proteomes" id="UP000824160">
    <property type="component" value="Unassembled WGS sequence"/>
</dbReference>
<evidence type="ECO:0000256" key="4">
    <source>
        <dbReference type="ARBA" id="ARBA00023125"/>
    </source>
</evidence>
<dbReference type="InterPro" id="IPR013249">
    <property type="entry name" value="RNA_pol_sigma70_r4_t2"/>
</dbReference>
<dbReference type="SUPFAM" id="SSF88659">
    <property type="entry name" value="Sigma3 and sigma4 domains of RNA polymerase sigma factors"/>
    <property type="match status" value="1"/>
</dbReference>
<dbReference type="Gene3D" id="1.10.1740.10">
    <property type="match status" value="1"/>
</dbReference>
<dbReference type="GO" id="GO:0006352">
    <property type="term" value="P:DNA-templated transcription initiation"/>
    <property type="evidence" value="ECO:0007669"/>
    <property type="project" value="InterPro"/>
</dbReference>
<name>A0A9D1H8C5_9FIRM</name>
<dbReference type="Pfam" id="PF08281">
    <property type="entry name" value="Sigma70_r4_2"/>
    <property type="match status" value="1"/>
</dbReference>
<comment type="caution">
    <text evidence="8">The sequence shown here is derived from an EMBL/GenBank/DDBJ whole genome shotgun (WGS) entry which is preliminary data.</text>
</comment>
<dbReference type="EMBL" id="DVLW01000190">
    <property type="protein sequence ID" value="HIT94897.1"/>
    <property type="molecule type" value="Genomic_DNA"/>
</dbReference>
<feature type="domain" description="RNA polymerase sigma-70 region 2" evidence="6">
    <location>
        <begin position="28"/>
        <end position="92"/>
    </location>
</feature>
<evidence type="ECO:0000256" key="1">
    <source>
        <dbReference type="ARBA" id="ARBA00010641"/>
    </source>
</evidence>
<evidence type="ECO:0000259" key="6">
    <source>
        <dbReference type="Pfam" id="PF04542"/>
    </source>
</evidence>
<keyword evidence="5" id="KW-0804">Transcription</keyword>
<comment type="similarity">
    <text evidence="1">Belongs to the sigma-70 factor family. ECF subfamily.</text>
</comment>
<evidence type="ECO:0000256" key="3">
    <source>
        <dbReference type="ARBA" id="ARBA00023082"/>
    </source>
</evidence>
<dbReference type="GO" id="GO:0003677">
    <property type="term" value="F:DNA binding"/>
    <property type="evidence" value="ECO:0007669"/>
    <property type="project" value="UniProtKB-KW"/>
</dbReference>
<dbReference type="AlphaFoldDB" id="A0A9D1H8C5"/>
<dbReference type="SUPFAM" id="SSF88946">
    <property type="entry name" value="Sigma2 domain of RNA polymerase sigma factors"/>
    <property type="match status" value="1"/>
</dbReference>